<dbReference type="PANTHER" id="PTHR43304">
    <property type="entry name" value="PHYTOCHROME-LIKE PROTEIN CPH1"/>
    <property type="match status" value="1"/>
</dbReference>
<dbReference type="Pfam" id="PF08447">
    <property type="entry name" value="PAS_3"/>
    <property type="match status" value="2"/>
</dbReference>
<evidence type="ECO:0000256" key="3">
    <source>
        <dbReference type="ARBA" id="ARBA00022553"/>
    </source>
</evidence>
<dbReference type="EMBL" id="PIPK01000001">
    <property type="protein sequence ID" value="RUO28250.1"/>
    <property type="molecule type" value="Genomic_DNA"/>
</dbReference>
<sequence>MTTNNVLKSKFNKPWRTSDGSASFPYASSKLSEIYGVTPEQVKDDATAVFATIYPEDLPALAASIQQSAQQLSLWQQEYRLMQADGSLRWVSGRAMPERMPDNSILWHGYIYDITTTKEYYLALERANDDLKLAQQRLELSSQQAQIGYWQVSLRSGALWWSPMIYDLFGLDEQTTNPDSELFKRIVQPDDLDLVERSEAQAIETGYHDVIHRIIRADGEVRWVHELA</sequence>
<evidence type="ECO:0000313" key="8">
    <source>
        <dbReference type="EMBL" id="RUO28250.1"/>
    </source>
</evidence>
<name>A0ABY0BVA8_9GAMM</name>
<dbReference type="InterPro" id="IPR035965">
    <property type="entry name" value="PAS-like_dom_sf"/>
</dbReference>
<dbReference type="CDD" id="cd00130">
    <property type="entry name" value="PAS"/>
    <property type="match status" value="1"/>
</dbReference>
<feature type="domain" description="PAS" evidence="6">
    <location>
        <begin position="19"/>
        <end position="72"/>
    </location>
</feature>
<dbReference type="SUPFAM" id="SSF55785">
    <property type="entry name" value="PYP-like sensor domain (PAS domain)"/>
    <property type="match status" value="2"/>
</dbReference>
<dbReference type="InterPro" id="IPR000700">
    <property type="entry name" value="PAS-assoc_C"/>
</dbReference>
<keyword evidence="4" id="KW-0808">Transferase</keyword>
<comment type="caution">
    <text evidence="8">The sequence shown here is derived from an EMBL/GenBank/DDBJ whole genome shotgun (WGS) entry which is preliminary data.</text>
</comment>
<accession>A0ABY0BVA8</accession>
<dbReference type="PROSITE" id="PS50112">
    <property type="entry name" value="PAS"/>
    <property type="match status" value="1"/>
</dbReference>
<dbReference type="Gene3D" id="3.30.450.20">
    <property type="entry name" value="PAS domain"/>
    <property type="match status" value="2"/>
</dbReference>
<dbReference type="EC" id="2.7.13.3" evidence="2"/>
<reference evidence="8 9" key="1">
    <citation type="journal article" date="2018" name="Front. Microbiol.">
        <title>Genome-Based Analysis Reveals the Taxonomy and Diversity of the Family Idiomarinaceae.</title>
        <authorList>
            <person name="Liu Y."/>
            <person name="Lai Q."/>
            <person name="Shao Z."/>
        </authorList>
    </citation>
    <scope>NUCLEOTIDE SEQUENCE [LARGE SCALE GENOMIC DNA]</scope>
    <source>
        <strain evidence="8 9">CF12-14</strain>
    </source>
</reference>
<comment type="catalytic activity">
    <reaction evidence="1">
        <text>ATP + protein L-histidine = ADP + protein N-phospho-L-histidine.</text>
        <dbReference type="EC" id="2.7.13.3"/>
    </reaction>
</comment>
<dbReference type="PROSITE" id="PS50113">
    <property type="entry name" value="PAC"/>
    <property type="match status" value="1"/>
</dbReference>
<protein>
    <recommendedName>
        <fullName evidence="2">histidine kinase</fullName>
        <ecNumber evidence="2">2.7.13.3</ecNumber>
    </recommendedName>
</protein>
<evidence type="ECO:0000256" key="5">
    <source>
        <dbReference type="ARBA" id="ARBA00022777"/>
    </source>
</evidence>
<evidence type="ECO:0000256" key="1">
    <source>
        <dbReference type="ARBA" id="ARBA00000085"/>
    </source>
</evidence>
<dbReference type="InterPro" id="IPR013655">
    <property type="entry name" value="PAS_fold_3"/>
</dbReference>
<organism evidence="8 9">
    <name type="scientific">Aliidiomarina maris</name>
    <dbReference type="NCBI Taxonomy" id="531312"/>
    <lineage>
        <taxon>Bacteria</taxon>
        <taxon>Pseudomonadati</taxon>
        <taxon>Pseudomonadota</taxon>
        <taxon>Gammaproteobacteria</taxon>
        <taxon>Alteromonadales</taxon>
        <taxon>Idiomarinaceae</taxon>
        <taxon>Aliidiomarina</taxon>
    </lineage>
</organism>
<keyword evidence="5" id="KW-0418">Kinase</keyword>
<keyword evidence="9" id="KW-1185">Reference proteome</keyword>
<dbReference type="InterPro" id="IPR000014">
    <property type="entry name" value="PAS"/>
</dbReference>
<evidence type="ECO:0000259" key="6">
    <source>
        <dbReference type="PROSITE" id="PS50112"/>
    </source>
</evidence>
<keyword evidence="3" id="KW-0597">Phosphoprotein</keyword>
<evidence type="ECO:0000313" key="9">
    <source>
        <dbReference type="Proteomes" id="UP000287865"/>
    </source>
</evidence>
<dbReference type="Proteomes" id="UP000287865">
    <property type="component" value="Unassembled WGS sequence"/>
</dbReference>
<feature type="domain" description="PAC" evidence="7">
    <location>
        <begin position="75"/>
        <end position="126"/>
    </location>
</feature>
<dbReference type="PANTHER" id="PTHR43304:SF1">
    <property type="entry name" value="PAC DOMAIN-CONTAINING PROTEIN"/>
    <property type="match status" value="1"/>
</dbReference>
<evidence type="ECO:0000259" key="7">
    <source>
        <dbReference type="PROSITE" id="PS50113"/>
    </source>
</evidence>
<dbReference type="NCBIfam" id="TIGR00229">
    <property type="entry name" value="sensory_box"/>
    <property type="match status" value="1"/>
</dbReference>
<gene>
    <name evidence="8" type="ORF">CWE07_00115</name>
</gene>
<evidence type="ECO:0000256" key="4">
    <source>
        <dbReference type="ARBA" id="ARBA00022679"/>
    </source>
</evidence>
<dbReference type="InterPro" id="IPR052162">
    <property type="entry name" value="Sensor_kinase/Photoreceptor"/>
</dbReference>
<proteinExistence type="predicted"/>
<evidence type="ECO:0000256" key="2">
    <source>
        <dbReference type="ARBA" id="ARBA00012438"/>
    </source>
</evidence>